<evidence type="ECO:0000259" key="1">
    <source>
        <dbReference type="Pfam" id="PF13518"/>
    </source>
</evidence>
<feature type="domain" description="Insertion element IS150 protein InsJ-like helix-turn-helix" evidence="1">
    <location>
        <begin position="15"/>
        <end position="50"/>
    </location>
</feature>
<evidence type="ECO:0000313" key="2">
    <source>
        <dbReference type="EMBL" id="TXD71439.1"/>
    </source>
</evidence>
<comment type="caution">
    <text evidence="2">The sequence shown here is derived from an EMBL/GenBank/DDBJ whole genome shotgun (WGS) entry which is preliminary data.</text>
</comment>
<name>A0A5C6YVP7_9FLAO</name>
<dbReference type="GO" id="GO:0043565">
    <property type="term" value="F:sequence-specific DNA binding"/>
    <property type="evidence" value="ECO:0007669"/>
    <property type="project" value="InterPro"/>
</dbReference>
<evidence type="ECO:0000313" key="3">
    <source>
        <dbReference type="Proteomes" id="UP000321497"/>
    </source>
</evidence>
<dbReference type="Pfam" id="PF13518">
    <property type="entry name" value="HTH_28"/>
    <property type="match status" value="1"/>
</dbReference>
<keyword evidence="3" id="KW-1185">Reference proteome</keyword>
<protein>
    <submittedName>
        <fullName evidence="2">Helix-turn-helix domain-containing protein</fullName>
    </submittedName>
</protein>
<reference evidence="2 3" key="1">
    <citation type="submission" date="2019-08" db="EMBL/GenBank/DDBJ databases">
        <title>Genome of Aequorivita antarctica SW49 (type strain).</title>
        <authorList>
            <person name="Bowman J.P."/>
        </authorList>
    </citation>
    <scope>NUCLEOTIDE SEQUENCE [LARGE SCALE GENOMIC DNA]</scope>
    <source>
        <strain evidence="2 3">SW49</strain>
    </source>
</reference>
<sequence length="75" mass="8920">MKKENLKRTFYLSLKLDLIKQIERGELRVSEISKIYGLSPTAIYKWLQRNSEWILKKSPNGYHRGFPDEQVVKLP</sequence>
<dbReference type="RefSeq" id="WP_111845707.1">
    <property type="nucleotide sequence ID" value="NZ_UEGI01000023.1"/>
</dbReference>
<dbReference type="InterPro" id="IPR055247">
    <property type="entry name" value="InsJ-like_HTH"/>
</dbReference>
<dbReference type="Proteomes" id="UP000321497">
    <property type="component" value="Unassembled WGS sequence"/>
</dbReference>
<accession>A0A5C6YVP7</accession>
<dbReference type="EMBL" id="VORT01000018">
    <property type="protein sequence ID" value="TXD71439.1"/>
    <property type="molecule type" value="Genomic_DNA"/>
</dbReference>
<dbReference type="SUPFAM" id="SSF48295">
    <property type="entry name" value="TrpR-like"/>
    <property type="match status" value="1"/>
</dbReference>
<dbReference type="Gene3D" id="1.10.10.60">
    <property type="entry name" value="Homeodomain-like"/>
    <property type="match status" value="1"/>
</dbReference>
<gene>
    <name evidence="2" type="ORF">ESU54_16570</name>
</gene>
<dbReference type="InterPro" id="IPR010921">
    <property type="entry name" value="Trp_repressor/repl_initiator"/>
</dbReference>
<dbReference type="OrthoDB" id="1452931at2"/>
<proteinExistence type="predicted"/>
<organism evidence="2 3">
    <name type="scientific">Aequorivita antarctica</name>
    <dbReference type="NCBI Taxonomy" id="153266"/>
    <lineage>
        <taxon>Bacteria</taxon>
        <taxon>Pseudomonadati</taxon>
        <taxon>Bacteroidota</taxon>
        <taxon>Flavobacteriia</taxon>
        <taxon>Flavobacteriales</taxon>
        <taxon>Flavobacteriaceae</taxon>
        <taxon>Aequorivita</taxon>
    </lineage>
</organism>
<dbReference type="AlphaFoldDB" id="A0A5C6YVP7"/>